<organism evidence="1 2">
    <name type="scientific">Wuchereria bancrofti</name>
    <dbReference type="NCBI Taxonomy" id="6293"/>
    <lineage>
        <taxon>Eukaryota</taxon>
        <taxon>Metazoa</taxon>
        <taxon>Ecdysozoa</taxon>
        <taxon>Nematoda</taxon>
        <taxon>Chromadorea</taxon>
        <taxon>Rhabditida</taxon>
        <taxon>Spirurina</taxon>
        <taxon>Spiruromorpha</taxon>
        <taxon>Filarioidea</taxon>
        <taxon>Onchocercidae</taxon>
        <taxon>Wuchereria</taxon>
    </lineage>
</organism>
<dbReference type="Gene3D" id="3.40.50.1240">
    <property type="entry name" value="Phosphoglycerate mutase-like"/>
    <property type="match status" value="1"/>
</dbReference>
<dbReference type="AlphaFoldDB" id="J9A9Z6"/>
<name>J9A9Z6_WUCBA</name>
<dbReference type="Proteomes" id="UP000004810">
    <property type="component" value="Unassembled WGS sequence"/>
</dbReference>
<feature type="non-terminal residue" evidence="1">
    <location>
        <position position="1"/>
    </location>
</feature>
<evidence type="ECO:0000313" key="1">
    <source>
        <dbReference type="EMBL" id="EJW70780.1"/>
    </source>
</evidence>
<comment type="caution">
    <text evidence="1">The sequence shown here is derived from an EMBL/GenBank/DDBJ whole genome shotgun (WGS) entry which is preliminary data.</text>
</comment>
<dbReference type="InterPro" id="IPR029033">
    <property type="entry name" value="His_PPase_superfam"/>
</dbReference>
<dbReference type="SUPFAM" id="SSF53254">
    <property type="entry name" value="Phosphoglycerate mutase-like"/>
    <property type="match status" value="1"/>
</dbReference>
<proteinExistence type="predicted"/>
<protein>
    <submittedName>
        <fullName evidence="1">Uncharacterized protein</fullName>
    </submittedName>
</protein>
<reference evidence="2" key="1">
    <citation type="submission" date="2012-08" db="EMBL/GenBank/DDBJ databases">
        <title>The Genome Sequence of Wuchereria bancrofti.</title>
        <authorList>
            <person name="Nutman T.B."/>
            <person name="Fink D.L."/>
            <person name="Russ C."/>
            <person name="Young S."/>
            <person name="Zeng Q."/>
            <person name="Koehrsen M."/>
            <person name="Alvarado L."/>
            <person name="Berlin A."/>
            <person name="Chapman S.B."/>
            <person name="Chen Z."/>
            <person name="Freedman E."/>
            <person name="Gellesch M."/>
            <person name="Goldberg J."/>
            <person name="Griggs A."/>
            <person name="Gujja S."/>
            <person name="Heilman E.R."/>
            <person name="Heiman D."/>
            <person name="Hepburn T."/>
            <person name="Howarth C."/>
            <person name="Jen D."/>
            <person name="Larson L."/>
            <person name="Lewis B."/>
            <person name="Mehta T."/>
            <person name="Park D."/>
            <person name="Pearson M."/>
            <person name="Roberts A."/>
            <person name="Saif S."/>
            <person name="Shea T."/>
            <person name="Shenoy N."/>
            <person name="Sisk P."/>
            <person name="Stolte C."/>
            <person name="Sykes S."/>
            <person name="Walk T."/>
            <person name="White J."/>
            <person name="Yandava C."/>
            <person name="Haas B."/>
            <person name="Henn M.R."/>
            <person name="Nusbaum C."/>
            <person name="Birren B."/>
        </authorList>
    </citation>
    <scope>NUCLEOTIDE SEQUENCE [LARGE SCALE GENOMIC DNA]</scope>
    <source>
        <strain evidence="2">NA</strain>
    </source>
</reference>
<dbReference type="GO" id="GO:0016791">
    <property type="term" value="F:phosphatase activity"/>
    <property type="evidence" value="ECO:0007669"/>
    <property type="project" value="UniProtKB-ARBA"/>
</dbReference>
<gene>
    <name evidence="1" type="ORF">WUBG_18313</name>
</gene>
<sequence>VLFHEAFHHQYSAITRFTKGCPSDSDFCPLNLFLKRSKNFLPKNIKQECLSKDEMNRSIYKLCDTEVI</sequence>
<accession>J9A9Z6</accession>
<dbReference type="EMBL" id="ADBV01020593">
    <property type="protein sequence ID" value="EJW70780.1"/>
    <property type="molecule type" value="Genomic_DNA"/>
</dbReference>
<evidence type="ECO:0000313" key="2">
    <source>
        <dbReference type="Proteomes" id="UP000004810"/>
    </source>
</evidence>